<organism evidence="2">
    <name type="scientific">Oceaniferula spumae</name>
    <dbReference type="NCBI Taxonomy" id="2979115"/>
    <lineage>
        <taxon>Bacteria</taxon>
        <taxon>Pseudomonadati</taxon>
        <taxon>Verrucomicrobiota</taxon>
        <taxon>Verrucomicrobiia</taxon>
        <taxon>Verrucomicrobiales</taxon>
        <taxon>Verrucomicrobiaceae</taxon>
        <taxon>Oceaniferula</taxon>
    </lineage>
</organism>
<dbReference type="KEGG" id="osu:NT6N_25330"/>
<evidence type="ECO:0000259" key="1">
    <source>
        <dbReference type="Pfam" id="PF24719"/>
    </source>
</evidence>
<proteinExistence type="predicted"/>
<dbReference type="EMBL" id="AP026866">
    <property type="protein sequence ID" value="BDS07493.1"/>
    <property type="molecule type" value="Genomic_DNA"/>
</dbReference>
<sequence length="185" mass="21020">MEIFHAGFLEELHRRGVKPGETIMCGWLWFRAVEGAEEIELETLDFKAMASFTRDLSAAQVIHTVQQERLKSYGATEEPCNMMQTAFVSKSIIPGSDSIFLNRQEAASESDSGWYVGMVDESRDLEDPETFEHRSLYELTISDDRLASWWLLPVGTHVFFDRAEPYAERVEQAGGHQPPTRAEST</sequence>
<dbReference type="AlphaFoldDB" id="A0AAT9FNE2"/>
<gene>
    <name evidence="2" type="ORF">NT6N_25330</name>
</gene>
<reference evidence="2" key="1">
    <citation type="submission" date="2024-07" db="EMBL/GenBank/DDBJ databases">
        <title>Complete genome sequence of Verrucomicrobiaceae bacterium NT6N.</title>
        <authorList>
            <person name="Huang C."/>
            <person name="Takami H."/>
            <person name="Hamasaki K."/>
        </authorList>
    </citation>
    <scope>NUCLEOTIDE SEQUENCE</scope>
    <source>
        <strain evidence="2">NT6N</strain>
    </source>
</reference>
<name>A0AAT9FNE2_9BACT</name>
<dbReference type="InterPro" id="IPR056509">
    <property type="entry name" value="Imm33-like"/>
</dbReference>
<evidence type="ECO:0000313" key="2">
    <source>
        <dbReference type="EMBL" id="BDS07493.1"/>
    </source>
</evidence>
<feature type="domain" description="Imm33-like" evidence="1">
    <location>
        <begin position="66"/>
        <end position="164"/>
    </location>
</feature>
<protein>
    <recommendedName>
        <fullName evidence="1">Imm33-like domain-containing protein</fullName>
    </recommendedName>
</protein>
<dbReference type="Pfam" id="PF24719">
    <property type="entry name" value="Imm33-like"/>
    <property type="match status" value="1"/>
</dbReference>
<accession>A0AAT9FNE2</accession>